<reference evidence="5" key="1">
    <citation type="journal article" date="2019" name="Nat. Commun.">
        <title>The genome of broomcorn millet.</title>
        <authorList>
            <person name="Zou C."/>
            <person name="Miki D."/>
            <person name="Li D."/>
            <person name="Tang Q."/>
            <person name="Xiao L."/>
            <person name="Rajput S."/>
            <person name="Deng P."/>
            <person name="Jia W."/>
            <person name="Huang R."/>
            <person name="Zhang M."/>
            <person name="Sun Y."/>
            <person name="Hu J."/>
            <person name="Fu X."/>
            <person name="Schnable P.S."/>
            <person name="Li F."/>
            <person name="Zhang H."/>
            <person name="Feng B."/>
            <person name="Zhu X."/>
            <person name="Liu R."/>
            <person name="Schnable J.C."/>
            <person name="Zhu J.-K."/>
            <person name="Zhang H."/>
        </authorList>
    </citation>
    <scope>NUCLEOTIDE SEQUENCE [LARGE SCALE GENOMIC DNA]</scope>
</reference>
<evidence type="ECO:0000256" key="2">
    <source>
        <dbReference type="PROSITE-ProRule" id="PRU00982"/>
    </source>
</evidence>
<dbReference type="Pfam" id="PF03000">
    <property type="entry name" value="NPH3"/>
    <property type="match status" value="1"/>
</dbReference>
<dbReference type="GO" id="GO:0016567">
    <property type="term" value="P:protein ubiquitination"/>
    <property type="evidence" value="ECO:0007669"/>
    <property type="project" value="UniProtKB-UniPathway"/>
</dbReference>
<protein>
    <recommendedName>
        <fullName evidence="3">NPH3 domain-containing protein</fullName>
    </recommendedName>
</protein>
<dbReference type="EMBL" id="PQIB02000007">
    <property type="protein sequence ID" value="RLN09821.1"/>
    <property type="molecule type" value="Genomic_DNA"/>
</dbReference>
<evidence type="ECO:0000313" key="5">
    <source>
        <dbReference type="Proteomes" id="UP000275267"/>
    </source>
</evidence>
<keyword evidence="1" id="KW-0833">Ubl conjugation pathway</keyword>
<comment type="similarity">
    <text evidence="2">Belongs to the NPH3 family.</text>
</comment>
<evidence type="ECO:0000313" key="4">
    <source>
        <dbReference type="EMBL" id="RLN09821.1"/>
    </source>
</evidence>
<comment type="caution">
    <text evidence="4">The sequence shown here is derived from an EMBL/GenBank/DDBJ whole genome shotgun (WGS) entry which is preliminary data.</text>
</comment>
<evidence type="ECO:0000259" key="3">
    <source>
        <dbReference type="PROSITE" id="PS51649"/>
    </source>
</evidence>
<dbReference type="PANTHER" id="PTHR32370">
    <property type="entry name" value="OS12G0117600 PROTEIN"/>
    <property type="match status" value="1"/>
</dbReference>
<organism evidence="4 5">
    <name type="scientific">Panicum miliaceum</name>
    <name type="common">Proso millet</name>
    <name type="synonym">Broomcorn millet</name>
    <dbReference type="NCBI Taxonomy" id="4540"/>
    <lineage>
        <taxon>Eukaryota</taxon>
        <taxon>Viridiplantae</taxon>
        <taxon>Streptophyta</taxon>
        <taxon>Embryophyta</taxon>
        <taxon>Tracheophyta</taxon>
        <taxon>Spermatophyta</taxon>
        <taxon>Magnoliopsida</taxon>
        <taxon>Liliopsida</taxon>
        <taxon>Poales</taxon>
        <taxon>Poaceae</taxon>
        <taxon>PACMAD clade</taxon>
        <taxon>Panicoideae</taxon>
        <taxon>Panicodae</taxon>
        <taxon>Paniceae</taxon>
        <taxon>Panicinae</taxon>
        <taxon>Panicum</taxon>
        <taxon>Panicum sect. Panicum</taxon>
    </lineage>
</organism>
<dbReference type="InterPro" id="IPR043454">
    <property type="entry name" value="NPH3/RPT2-like"/>
</dbReference>
<dbReference type="UniPathway" id="UPA00143"/>
<feature type="domain" description="NPH3" evidence="3">
    <location>
        <begin position="21"/>
        <end position="152"/>
    </location>
</feature>
<sequence length="152" mass="16122">MDAVALRICNEAVFPTRSPPGWWTAKLAALAPASFQKVVTALRCRRADPVVLATAASVYAELALAEVLADPRDREDQRALLESVVDVLPSGADAPIPTAFLCRLLHATVTTQASAKTCRDLELRVAAVLEQATAGDLLAGRVSTREGLCALE</sequence>
<name>A0A3L6RVL3_PANMI</name>
<keyword evidence="5" id="KW-1185">Reference proteome</keyword>
<dbReference type="AlphaFoldDB" id="A0A3L6RVL3"/>
<gene>
    <name evidence="4" type="ORF">C2845_PM11G00150</name>
</gene>
<accession>A0A3L6RVL3</accession>
<dbReference type="Proteomes" id="UP000275267">
    <property type="component" value="Unassembled WGS sequence"/>
</dbReference>
<proteinExistence type="inferred from homology"/>
<dbReference type="InterPro" id="IPR027356">
    <property type="entry name" value="NPH3_dom"/>
</dbReference>
<dbReference type="PROSITE" id="PS51649">
    <property type="entry name" value="NPH3"/>
    <property type="match status" value="1"/>
</dbReference>
<evidence type="ECO:0000256" key="1">
    <source>
        <dbReference type="ARBA" id="ARBA00022786"/>
    </source>
</evidence>
<dbReference type="OrthoDB" id="624345at2759"/>
<dbReference type="STRING" id="4540.A0A3L6RVL3"/>